<sequence length="75" mass="8127">MLHVGPEGLGALRSAIAVGALLMGLYLGMRGIKRRAGWVMFVAVAVFGVANLVFAFRRFLGFADSHVRGGCRRYD</sequence>
<protein>
    <submittedName>
        <fullName evidence="2">Uncharacterized protein</fullName>
    </submittedName>
</protein>
<keyword evidence="1" id="KW-0472">Membrane</keyword>
<dbReference type="KEGG" id="hsr:HSBAA_13540"/>
<gene>
    <name evidence="2" type="ORF">HSBAA_13540</name>
</gene>
<accession>A0A455U715</accession>
<feature type="transmembrane region" description="Helical" evidence="1">
    <location>
        <begin position="12"/>
        <end position="29"/>
    </location>
</feature>
<dbReference type="Proteomes" id="UP000320231">
    <property type="component" value="Chromosome"/>
</dbReference>
<proteinExistence type="predicted"/>
<evidence type="ECO:0000313" key="2">
    <source>
        <dbReference type="EMBL" id="BBI60048.1"/>
    </source>
</evidence>
<evidence type="ECO:0000256" key="1">
    <source>
        <dbReference type="SAM" id="Phobius"/>
    </source>
</evidence>
<name>A0A455U715_9GAMM</name>
<dbReference type="EMBL" id="AP019514">
    <property type="protein sequence ID" value="BBI60048.1"/>
    <property type="molecule type" value="Genomic_DNA"/>
</dbReference>
<dbReference type="AlphaFoldDB" id="A0A455U715"/>
<feature type="transmembrane region" description="Helical" evidence="1">
    <location>
        <begin position="36"/>
        <end position="56"/>
    </location>
</feature>
<evidence type="ECO:0000313" key="3">
    <source>
        <dbReference type="Proteomes" id="UP000320231"/>
    </source>
</evidence>
<reference evidence="2 3" key="1">
    <citation type="journal article" date="2019" name="Microbiol. Resour. Announc.">
        <title>Complete Genome Sequence of Halomonas sulfidaeris Strain Esulfide1 Isolated from a Metal Sulfide Rock at a Depth of 2,200 Meters, Obtained Using Nanopore Sequencing.</title>
        <authorList>
            <person name="Saito M."/>
            <person name="Nishigata A."/>
            <person name="Galipon J."/>
            <person name="Arakawa K."/>
        </authorList>
    </citation>
    <scope>NUCLEOTIDE SEQUENCE [LARGE SCALE GENOMIC DNA]</scope>
    <source>
        <strain evidence="2 3">ATCC BAA-803</strain>
    </source>
</reference>
<organism evidence="2 3">
    <name type="scientific">Vreelandella sulfidaeris</name>
    <dbReference type="NCBI Taxonomy" id="115553"/>
    <lineage>
        <taxon>Bacteria</taxon>
        <taxon>Pseudomonadati</taxon>
        <taxon>Pseudomonadota</taxon>
        <taxon>Gammaproteobacteria</taxon>
        <taxon>Oceanospirillales</taxon>
        <taxon>Halomonadaceae</taxon>
        <taxon>Vreelandella</taxon>
    </lineage>
</organism>
<keyword evidence="1" id="KW-1133">Transmembrane helix</keyword>
<keyword evidence="1" id="KW-0812">Transmembrane</keyword>